<name>A0A7X4YF84_9BACT</name>
<dbReference type="EMBL" id="JAAAPK010000010">
    <property type="protein sequence ID" value="NBC44330.1"/>
    <property type="molecule type" value="Genomic_DNA"/>
</dbReference>
<sequence>MALCSRGPQRGGWPLALVPLYKPQDLVKKASKQAVFPSLTVPAPPSQQRSLVGLKRLMHERNLDPHGLEATVYDTQGCVLSGALHEAVDLSENTNPITEPGTGVMFNGDHNLLALVVGGPVVAQSFDIYYLHWGFDSTHSVRLGSHANYFVTAALQGCSIFVTGDPASPTVYHLNANSAGANAPNDAARYQAKVQVMEARFNAARRTLGGSQQSSASASMHDYMPGMLSTAGTAQLEYERGVSGASWYDVGTHGFRSFWKVDQDELMQFGTVFGVRESGRWSFYFQKRSRHEYRYKTWMSGRARHAEWSAECHRFWPA</sequence>
<protein>
    <submittedName>
        <fullName evidence="1">Uncharacterized protein</fullName>
    </submittedName>
</protein>
<organism evidence="1 2">
    <name type="scientific">Corallococcus exiguus</name>
    <dbReference type="NCBI Taxonomy" id="83462"/>
    <lineage>
        <taxon>Bacteria</taxon>
        <taxon>Pseudomonadati</taxon>
        <taxon>Myxococcota</taxon>
        <taxon>Myxococcia</taxon>
        <taxon>Myxococcales</taxon>
        <taxon>Cystobacterineae</taxon>
        <taxon>Myxococcaceae</taxon>
        <taxon>Corallococcus</taxon>
    </lineage>
</organism>
<gene>
    <name evidence="1" type="ORF">GTZ93_31435</name>
</gene>
<proteinExistence type="predicted"/>
<reference evidence="1 2" key="1">
    <citation type="submission" date="2020-01" db="EMBL/GenBank/DDBJ databases">
        <title>The draft genome sequence of Corallococcus exiguus DSM 14696.</title>
        <authorList>
            <person name="Zhang X."/>
            <person name="Zhu H."/>
        </authorList>
    </citation>
    <scope>NUCLEOTIDE SEQUENCE [LARGE SCALE GENOMIC DNA]</scope>
    <source>
        <strain evidence="1 2">DSM 14696</strain>
    </source>
</reference>
<comment type="caution">
    <text evidence="1">The sequence shown here is derived from an EMBL/GenBank/DDBJ whole genome shotgun (WGS) entry which is preliminary data.</text>
</comment>
<evidence type="ECO:0000313" key="2">
    <source>
        <dbReference type="Proteomes" id="UP000537825"/>
    </source>
</evidence>
<evidence type="ECO:0000313" key="1">
    <source>
        <dbReference type="EMBL" id="NBC44330.1"/>
    </source>
</evidence>
<keyword evidence="2" id="KW-1185">Reference proteome</keyword>
<dbReference type="Proteomes" id="UP000537825">
    <property type="component" value="Unassembled WGS sequence"/>
</dbReference>
<dbReference type="RefSeq" id="WP_139915482.1">
    <property type="nucleotide sequence ID" value="NZ_CBCSLE010000001.1"/>
</dbReference>
<accession>A0A7X4YF84</accession>
<dbReference type="AlphaFoldDB" id="A0A7X4YF84"/>